<proteinExistence type="predicted"/>
<name>A0A6J5R4R4_9CAUD</name>
<evidence type="ECO:0000313" key="2">
    <source>
        <dbReference type="EMBL" id="CAB4189597.1"/>
    </source>
</evidence>
<protein>
    <submittedName>
        <fullName evidence="2">Uncharacterized protein</fullName>
    </submittedName>
</protein>
<sequence>MSYNIEQANSGFLSLTAAGLAEGTNSATFKTANTLTFTNNGVFKSKAATDNLTFSTGTALAASQACLFAVWIGSTGTVTTTQGPIVAAGDPCPVPTAAASNLTLVGLIKVTTSSAATFTPGTTDLSASGITGAYSDCMDMPGSAQ</sequence>
<dbReference type="EMBL" id="LR796445">
    <property type="protein sequence ID" value="CAB4145604.1"/>
    <property type="molecule type" value="Genomic_DNA"/>
</dbReference>
<gene>
    <name evidence="2" type="ORF">UFOVP1207_18</name>
    <name evidence="1" type="ORF">UFOVP474_22</name>
</gene>
<reference evidence="2" key="1">
    <citation type="submission" date="2020-05" db="EMBL/GenBank/DDBJ databases">
        <authorList>
            <person name="Chiriac C."/>
            <person name="Salcher M."/>
            <person name="Ghai R."/>
            <person name="Kavagutti S V."/>
        </authorList>
    </citation>
    <scope>NUCLEOTIDE SEQUENCE</scope>
</reference>
<organism evidence="2">
    <name type="scientific">uncultured Caudovirales phage</name>
    <dbReference type="NCBI Taxonomy" id="2100421"/>
    <lineage>
        <taxon>Viruses</taxon>
        <taxon>Duplodnaviria</taxon>
        <taxon>Heunggongvirae</taxon>
        <taxon>Uroviricota</taxon>
        <taxon>Caudoviricetes</taxon>
        <taxon>Peduoviridae</taxon>
        <taxon>Maltschvirus</taxon>
        <taxon>Maltschvirus maltsch</taxon>
    </lineage>
</organism>
<evidence type="ECO:0000313" key="1">
    <source>
        <dbReference type="EMBL" id="CAB4145604.1"/>
    </source>
</evidence>
<dbReference type="EMBL" id="LR797155">
    <property type="protein sequence ID" value="CAB4189597.1"/>
    <property type="molecule type" value="Genomic_DNA"/>
</dbReference>
<accession>A0A6J5R4R4</accession>